<evidence type="ECO:0000313" key="3">
    <source>
        <dbReference type="Proteomes" id="UP000799444"/>
    </source>
</evidence>
<accession>A0A9P4QQP4</accession>
<dbReference type="AlphaFoldDB" id="A0A9P4QQP4"/>
<keyword evidence="3" id="KW-1185">Reference proteome</keyword>
<feature type="region of interest" description="Disordered" evidence="1">
    <location>
        <begin position="36"/>
        <end position="109"/>
    </location>
</feature>
<proteinExistence type="predicted"/>
<sequence length="179" mass="18872">MLNEPVAVASDAPKLCRGSRPLAAGRWGGARRAAARYNSPSPVSARHSRRQSTFPSCLPACSAPPPPHSSLLPLSSLPQKSRSRHRDCLSPRPDSEEARSPGSAAVQPQPELALAETISLVISTQLSDPRNREQRHTQASVDVTGPDVTFGTAARRRAVSGALCLASCPLSKKANAVAL</sequence>
<evidence type="ECO:0000313" key="2">
    <source>
        <dbReference type="EMBL" id="KAF2730914.1"/>
    </source>
</evidence>
<evidence type="ECO:0000256" key="1">
    <source>
        <dbReference type="SAM" id="MobiDB-lite"/>
    </source>
</evidence>
<comment type="caution">
    <text evidence="2">The sequence shown here is derived from an EMBL/GenBank/DDBJ whole genome shotgun (WGS) entry which is preliminary data.</text>
</comment>
<feature type="compositionally biased region" description="Basic and acidic residues" evidence="1">
    <location>
        <begin position="86"/>
        <end position="99"/>
    </location>
</feature>
<organism evidence="2 3">
    <name type="scientific">Polyplosphaeria fusca</name>
    <dbReference type="NCBI Taxonomy" id="682080"/>
    <lineage>
        <taxon>Eukaryota</taxon>
        <taxon>Fungi</taxon>
        <taxon>Dikarya</taxon>
        <taxon>Ascomycota</taxon>
        <taxon>Pezizomycotina</taxon>
        <taxon>Dothideomycetes</taxon>
        <taxon>Pleosporomycetidae</taxon>
        <taxon>Pleosporales</taxon>
        <taxon>Tetraplosphaeriaceae</taxon>
        <taxon>Polyplosphaeria</taxon>
    </lineage>
</organism>
<name>A0A9P4QQP4_9PLEO</name>
<gene>
    <name evidence="2" type="ORF">EJ04DRAFT_28215</name>
</gene>
<reference evidence="2" key="1">
    <citation type="journal article" date="2020" name="Stud. Mycol.">
        <title>101 Dothideomycetes genomes: a test case for predicting lifestyles and emergence of pathogens.</title>
        <authorList>
            <person name="Haridas S."/>
            <person name="Albert R."/>
            <person name="Binder M."/>
            <person name="Bloem J."/>
            <person name="Labutti K."/>
            <person name="Salamov A."/>
            <person name="Andreopoulos B."/>
            <person name="Baker S."/>
            <person name="Barry K."/>
            <person name="Bills G."/>
            <person name="Bluhm B."/>
            <person name="Cannon C."/>
            <person name="Castanera R."/>
            <person name="Culley D."/>
            <person name="Daum C."/>
            <person name="Ezra D."/>
            <person name="Gonzalez J."/>
            <person name="Henrissat B."/>
            <person name="Kuo A."/>
            <person name="Liang C."/>
            <person name="Lipzen A."/>
            <person name="Lutzoni F."/>
            <person name="Magnuson J."/>
            <person name="Mondo S."/>
            <person name="Nolan M."/>
            <person name="Ohm R."/>
            <person name="Pangilinan J."/>
            <person name="Park H.-J."/>
            <person name="Ramirez L."/>
            <person name="Alfaro M."/>
            <person name="Sun H."/>
            <person name="Tritt A."/>
            <person name="Yoshinaga Y."/>
            <person name="Zwiers L.-H."/>
            <person name="Turgeon B."/>
            <person name="Goodwin S."/>
            <person name="Spatafora J."/>
            <person name="Crous P."/>
            <person name="Grigoriev I."/>
        </authorList>
    </citation>
    <scope>NUCLEOTIDE SEQUENCE</scope>
    <source>
        <strain evidence="2">CBS 125425</strain>
    </source>
</reference>
<feature type="compositionally biased region" description="Low complexity" evidence="1">
    <location>
        <begin position="69"/>
        <end position="78"/>
    </location>
</feature>
<dbReference type="EMBL" id="ML996206">
    <property type="protein sequence ID" value="KAF2730914.1"/>
    <property type="molecule type" value="Genomic_DNA"/>
</dbReference>
<dbReference type="Proteomes" id="UP000799444">
    <property type="component" value="Unassembled WGS sequence"/>
</dbReference>
<protein>
    <submittedName>
        <fullName evidence="2">Uncharacterized protein</fullName>
    </submittedName>
</protein>